<evidence type="ECO:0000313" key="9">
    <source>
        <dbReference type="Proteomes" id="UP000249497"/>
    </source>
</evidence>
<accession>A0A8T8WUB4</accession>
<feature type="compositionally biased region" description="Low complexity" evidence="6">
    <location>
        <begin position="489"/>
        <end position="514"/>
    </location>
</feature>
<keyword evidence="2" id="KW-0805">Transcription regulation</keyword>
<evidence type="ECO:0000256" key="2">
    <source>
        <dbReference type="ARBA" id="ARBA00023015"/>
    </source>
</evidence>
<feature type="region of interest" description="Disordered" evidence="6">
    <location>
        <begin position="489"/>
        <end position="589"/>
    </location>
</feature>
<dbReference type="GO" id="GO:0008270">
    <property type="term" value="F:zinc ion binding"/>
    <property type="evidence" value="ECO:0007669"/>
    <property type="project" value="InterPro"/>
</dbReference>
<dbReference type="Gene3D" id="4.10.240.10">
    <property type="entry name" value="Zn(2)-C6 fungal-type DNA-binding domain"/>
    <property type="match status" value="1"/>
</dbReference>
<dbReference type="Pfam" id="PF00172">
    <property type="entry name" value="Zn_clus"/>
    <property type="match status" value="1"/>
</dbReference>
<dbReference type="GeneID" id="37180951"/>
<keyword evidence="4" id="KW-0804">Transcription</keyword>
<reference evidence="8 9" key="1">
    <citation type="submission" date="2018-02" db="EMBL/GenBank/DDBJ databases">
        <title>The genomes of Aspergillus section Nigri reveals drivers in fungal speciation.</title>
        <authorList>
            <consortium name="DOE Joint Genome Institute"/>
            <person name="Vesth T.C."/>
            <person name="Nybo J."/>
            <person name="Theobald S."/>
            <person name="Brandl J."/>
            <person name="Frisvad J.C."/>
            <person name="Nielsen K.F."/>
            <person name="Lyhne E.K."/>
            <person name="Kogle M.E."/>
            <person name="Kuo A."/>
            <person name="Riley R."/>
            <person name="Clum A."/>
            <person name="Nolan M."/>
            <person name="Lipzen A."/>
            <person name="Salamov A."/>
            <person name="Henrissat B."/>
            <person name="Wiebenga A."/>
            <person name="De vries R.P."/>
            <person name="Grigoriev I.V."/>
            <person name="Mortensen U.H."/>
            <person name="Andersen M.R."/>
            <person name="Baker S.E."/>
        </authorList>
    </citation>
    <scope>NUCLEOTIDE SEQUENCE [LARGE SCALE GENOMIC DNA]</scope>
    <source>
        <strain evidence="8 9">CBS 114.51</strain>
    </source>
</reference>
<organism evidence="8 9">
    <name type="scientific">Aspergillus japonicus CBS 114.51</name>
    <dbReference type="NCBI Taxonomy" id="1448312"/>
    <lineage>
        <taxon>Eukaryota</taxon>
        <taxon>Fungi</taxon>
        <taxon>Dikarya</taxon>
        <taxon>Ascomycota</taxon>
        <taxon>Pezizomycotina</taxon>
        <taxon>Eurotiomycetes</taxon>
        <taxon>Eurotiomycetidae</taxon>
        <taxon>Eurotiales</taxon>
        <taxon>Aspergillaceae</taxon>
        <taxon>Aspergillus</taxon>
        <taxon>Aspergillus subgen. Circumdati</taxon>
    </lineage>
</organism>
<dbReference type="EMBL" id="KZ824817">
    <property type="protein sequence ID" value="RAH79250.1"/>
    <property type="molecule type" value="Genomic_DNA"/>
</dbReference>
<evidence type="ECO:0000256" key="4">
    <source>
        <dbReference type="ARBA" id="ARBA00023163"/>
    </source>
</evidence>
<dbReference type="InterPro" id="IPR001138">
    <property type="entry name" value="Zn2Cys6_DnaBD"/>
</dbReference>
<feature type="compositionally biased region" description="Polar residues" evidence="6">
    <location>
        <begin position="569"/>
        <end position="580"/>
    </location>
</feature>
<name>A0A8T8WUB4_ASPJA</name>
<dbReference type="CDD" id="cd00067">
    <property type="entry name" value="GAL4"/>
    <property type="match status" value="1"/>
</dbReference>
<dbReference type="GO" id="GO:0043565">
    <property type="term" value="F:sequence-specific DNA binding"/>
    <property type="evidence" value="ECO:0007669"/>
    <property type="project" value="TreeGrafter"/>
</dbReference>
<keyword evidence="3" id="KW-0238">DNA-binding</keyword>
<dbReference type="GO" id="GO:0005634">
    <property type="term" value="C:nucleus"/>
    <property type="evidence" value="ECO:0007669"/>
    <property type="project" value="UniProtKB-SubCell"/>
</dbReference>
<feature type="compositionally biased region" description="Low complexity" evidence="6">
    <location>
        <begin position="1"/>
        <end position="24"/>
    </location>
</feature>
<evidence type="ECO:0000313" key="8">
    <source>
        <dbReference type="EMBL" id="RAH79250.1"/>
    </source>
</evidence>
<evidence type="ECO:0000256" key="1">
    <source>
        <dbReference type="ARBA" id="ARBA00004123"/>
    </source>
</evidence>
<evidence type="ECO:0000259" key="7">
    <source>
        <dbReference type="PROSITE" id="PS50048"/>
    </source>
</evidence>
<feature type="region of interest" description="Disordered" evidence="6">
    <location>
        <begin position="64"/>
        <end position="144"/>
    </location>
</feature>
<dbReference type="GO" id="GO:0000981">
    <property type="term" value="F:DNA-binding transcription factor activity, RNA polymerase II-specific"/>
    <property type="evidence" value="ECO:0007669"/>
    <property type="project" value="InterPro"/>
</dbReference>
<protein>
    <recommendedName>
        <fullName evidence="7">Zn(2)-C6 fungal-type domain-containing protein</fullName>
    </recommendedName>
</protein>
<dbReference type="AlphaFoldDB" id="A0A8T8WUB4"/>
<dbReference type="Proteomes" id="UP000249497">
    <property type="component" value="Unassembled WGS sequence"/>
</dbReference>
<feature type="domain" description="Zn(2)-C6 fungal-type" evidence="7">
    <location>
        <begin position="29"/>
        <end position="64"/>
    </location>
</feature>
<proteinExistence type="predicted"/>
<evidence type="ECO:0000256" key="5">
    <source>
        <dbReference type="ARBA" id="ARBA00023242"/>
    </source>
</evidence>
<sequence length="631" mass="67711">MSPTMSLAASQPQQPQPTPSSKAPLTRQACNRCHASKLKCLRPPGVTTSKACIRCIKADAECVYDPPQRFGRPRQKSRPQPESGPPRIEAREPEVTDPRRARHGSTIGTRWESSVRESSGSLAPSSAAESPYTAAGSPDNRSSTAVAAAPLAGMDYASSHFPEPLDSERTSELLDAFQSESMQLDVDSYWGEPGPVMPPAETVPYSDLLTGPIDLDFTVSDQDHRAEIHKHALDPALAAAETESTADDYVLDLVQLQASVNQNNRELAALIRKAQSALGVSEGRVGQALPIPDSQFKAHLQRNLKASEQTLDVLHRINSQFAPGLRETRPPSQSYGLDPTLNRLYADCVSQDHSFGVGGDQLGLRATTPPGVSAADPQHSILAFLVLTTYLRLLHNFDALISILQDRLRCSASLDPRRPLHLSEDSAASDSSSNPLLDVSLGSFSFSSSSARSLQAMLNVQMINTVLTKIKSSTQRMLLGPDYLPPSSCSSSASTSSTASTTSCSTRAPPTSATGGPHHPASAGSIFFHHAHSLSHSSSDHPFPQPEGRGYAPYNHAFHPPPPSRHTHNYPTPETITPPSSVLGGGAGTTPPPFVSGVDHVVRRALAEVQELELSLRSRARAIQQWSEEGF</sequence>
<dbReference type="InterPro" id="IPR051711">
    <property type="entry name" value="Stress_Response_Reg"/>
</dbReference>
<comment type="subcellular location">
    <subcellularLocation>
        <location evidence="1">Nucleus</location>
    </subcellularLocation>
</comment>
<dbReference type="PANTHER" id="PTHR47540:SF2">
    <property type="entry name" value="ZN(II)2CYS6 TRANSCRIPTION FACTOR (EUROFUNG)"/>
    <property type="match status" value="1"/>
</dbReference>
<dbReference type="RefSeq" id="XP_025525144.1">
    <property type="nucleotide sequence ID" value="XM_025677258.1"/>
</dbReference>
<feature type="compositionally biased region" description="Polar residues" evidence="6">
    <location>
        <begin position="106"/>
        <end position="128"/>
    </location>
</feature>
<keyword evidence="5" id="KW-0539">Nucleus</keyword>
<gene>
    <name evidence="8" type="ORF">BO86DRAFT_457996</name>
</gene>
<dbReference type="SUPFAM" id="SSF57701">
    <property type="entry name" value="Zn2/Cys6 DNA-binding domain"/>
    <property type="match status" value="1"/>
</dbReference>
<dbReference type="SMART" id="SM00066">
    <property type="entry name" value="GAL4"/>
    <property type="match status" value="1"/>
</dbReference>
<feature type="region of interest" description="Disordered" evidence="6">
    <location>
        <begin position="1"/>
        <end position="28"/>
    </location>
</feature>
<evidence type="ECO:0000256" key="3">
    <source>
        <dbReference type="ARBA" id="ARBA00023125"/>
    </source>
</evidence>
<dbReference type="PROSITE" id="PS00463">
    <property type="entry name" value="ZN2_CY6_FUNGAL_1"/>
    <property type="match status" value="1"/>
</dbReference>
<dbReference type="PANTHER" id="PTHR47540">
    <property type="entry name" value="THIAMINE REPRESSIBLE GENES REGULATORY PROTEIN THI5"/>
    <property type="match status" value="1"/>
</dbReference>
<keyword evidence="9" id="KW-1185">Reference proteome</keyword>
<dbReference type="InterPro" id="IPR036864">
    <property type="entry name" value="Zn2-C6_fun-type_DNA-bd_sf"/>
</dbReference>
<feature type="compositionally biased region" description="Basic and acidic residues" evidence="6">
    <location>
        <begin position="88"/>
        <end position="99"/>
    </location>
</feature>
<evidence type="ECO:0000256" key="6">
    <source>
        <dbReference type="SAM" id="MobiDB-lite"/>
    </source>
</evidence>
<dbReference type="GO" id="GO:0045944">
    <property type="term" value="P:positive regulation of transcription by RNA polymerase II"/>
    <property type="evidence" value="ECO:0007669"/>
    <property type="project" value="TreeGrafter"/>
</dbReference>
<dbReference type="OrthoDB" id="4478994at2759"/>
<dbReference type="PROSITE" id="PS50048">
    <property type="entry name" value="ZN2_CY6_FUNGAL_2"/>
    <property type="match status" value="1"/>
</dbReference>